<evidence type="ECO:0000313" key="2">
    <source>
        <dbReference type="Proteomes" id="UP001151760"/>
    </source>
</evidence>
<name>A0ABQ5HKH1_9ASTR</name>
<evidence type="ECO:0000313" key="1">
    <source>
        <dbReference type="EMBL" id="GJT88412.1"/>
    </source>
</evidence>
<accession>A0ABQ5HKH1</accession>
<keyword evidence="2" id="KW-1185">Reference proteome</keyword>
<comment type="caution">
    <text evidence="1">The sequence shown here is derived from an EMBL/GenBank/DDBJ whole genome shotgun (WGS) entry which is preliminary data.</text>
</comment>
<protein>
    <submittedName>
        <fullName evidence="1">Uncharacterized protein</fullName>
    </submittedName>
</protein>
<dbReference type="Proteomes" id="UP001151760">
    <property type="component" value="Unassembled WGS sequence"/>
</dbReference>
<sequence>MSTPIDFSTYVKNNLKIENLTQEHLVGPAFNLLKGTYRRVELEYHFEEYRVRQVVPINYFINNDLEYLKGGSLSRKYTSSTTKTKAAKVSKHDVFSTKRIIAVTHVKVMKWYDYGYLEEIEVRREDHQLYKLREGDFPRLNLRDVEDMSDISNMSPYTAYNNPQGIIYLDKLKRNRLMYSNELYKFCDGTLTSVRSVLHDIASSLRMDYLPKRRWSKLNKKRSRIMIKAINQQLFERRLMRNLEKFVGGRDYREDFRLLERTI</sequence>
<organism evidence="1 2">
    <name type="scientific">Tanacetum coccineum</name>
    <dbReference type="NCBI Taxonomy" id="301880"/>
    <lineage>
        <taxon>Eukaryota</taxon>
        <taxon>Viridiplantae</taxon>
        <taxon>Streptophyta</taxon>
        <taxon>Embryophyta</taxon>
        <taxon>Tracheophyta</taxon>
        <taxon>Spermatophyta</taxon>
        <taxon>Magnoliopsida</taxon>
        <taxon>eudicotyledons</taxon>
        <taxon>Gunneridae</taxon>
        <taxon>Pentapetalae</taxon>
        <taxon>asterids</taxon>
        <taxon>campanulids</taxon>
        <taxon>Asterales</taxon>
        <taxon>Asteraceae</taxon>
        <taxon>Asteroideae</taxon>
        <taxon>Anthemideae</taxon>
        <taxon>Anthemidinae</taxon>
        <taxon>Tanacetum</taxon>
    </lineage>
</organism>
<proteinExistence type="predicted"/>
<gene>
    <name evidence="1" type="ORF">Tco_1070129</name>
</gene>
<reference evidence="1" key="1">
    <citation type="journal article" date="2022" name="Int. J. Mol. Sci.">
        <title>Draft Genome of Tanacetum Coccineum: Genomic Comparison of Closely Related Tanacetum-Family Plants.</title>
        <authorList>
            <person name="Yamashiro T."/>
            <person name="Shiraishi A."/>
            <person name="Nakayama K."/>
            <person name="Satake H."/>
        </authorList>
    </citation>
    <scope>NUCLEOTIDE SEQUENCE</scope>
</reference>
<dbReference type="EMBL" id="BQNB010019728">
    <property type="protein sequence ID" value="GJT88412.1"/>
    <property type="molecule type" value="Genomic_DNA"/>
</dbReference>
<reference evidence="1" key="2">
    <citation type="submission" date="2022-01" db="EMBL/GenBank/DDBJ databases">
        <authorList>
            <person name="Yamashiro T."/>
            <person name="Shiraishi A."/>
            <person name="Satake H."/>
            <person name="Nakayama K."/>
        </authorList>
    </citation>
    <scope>NUCLEOTIDE SEQUENCE</scope>
</reference>